<dbReference type="Gene3D" id="3.60.15.10">
    <property type="entry name" value="Ribonuclease Z/Hydroxyacylglutathione hydrolase-like"/>
    <property type="match status" value="1"/>
</dbReference>
<comment type="caution">
    <text evidence="6">The sequence shown here is derived from an EMBL/GenBank/DDBJ whole genome shotgun (WGS) entry which is preliminary data.</text>
</comment>
<dbReference type="RefSeq" id="WP_303304019.1">
    <property type="nucleotide sequence ID" value="NZ_BAABDA010000011.1"/>
</dbReference>
<proteinExistence type="predicted"/>
<keyword evidence="3" id="KW-0378">Hydrolase</keyword>
<evidence type="ECO:0000256" key="4">
    <source>
        <dbReference type="ARBA" id="ARBA00022833"/>
    </source>
</evidence>
<keyword evidence="2" id="KW-0479">Metal-binding</keyword>
<feature type="domain" description="Metallo-beta-lactamase" evidence="5">
    <location>
        <begin position="2"/>
        <end position="132"/>
    </location>
</feature>
<dbReference type="InterPro" id="IPR051453">
    <property type="entry name" value="MBL_Glyoxalase_II"/>
</dbReference>
<name>A0ABT8WU46_9FLAO</name>
<dbReference type="SMART" id="SM00849">
    <property type="entry name" value="Lactamase_B"/>
    <property type="match status" value="1"/>
</dbReference>
<gene>
    <name evidence="6" type="ORF">Q4Q40_21035</name>
</gene>
<evidence type="ECO:0000259" key="5">
    <source>
        <dbReference type="SMART" id="SM00849"/>
    </source>
</evidence>
<dbReference type="PANTHER" id="PTHR46233">
    <property type="entry name" value="HYDROXYACYLGLUTATHIONE HYDROLASE GLOC"/>
    <property type="match status" value="1"/>
</dbReference>
<dbReference type="InterPro" id="IPR036866">
    <property type="entry name" value="RibonucZ/Hydroxyglut_hydro"/>
</dbReference>
<dbReference type="SUPFAM" id="SSF56281">
    <property type="entry name" value="Metallo-hydrolase/oxidoreductase"/>
    <property type="match status" value="1"/>
</dbReference>
<evidence type="ECO:0000313" key="6">
    <source>
        <dbReference type="EMBL" id="MDO5976696.1"/>
    </source>
</evidence>
<dbReference type="Proteomes" id="UP001176806">
    <property type="component" value="Unassembled WGS sequence"/>
</dbReference>
<dbReference type="EMBL" id="JAUOEL010000009">
    <property type="protein sequence ID" value="MDO5976696.1"/>
    <property type="molecule type" value="Genomic_DNA"/>
</dbReference>
<protein>
    <submittedName>
        <fullName evidence="6">MBL fold metallo-hydrolase</fullName>
    </submittedName>
</protein>
<sequence length="167" mass="18963">MNENNIILKAVLITHSHSDHTDLAERFAESRDVSIFMSSTEIDTYKIILMNLKRVEHQKKIVLGDFVVTPLITPGHTMGSTCYLIENNLFSGDTAFIEGVGICHPNDTEKLYLSIQFLKLKLAETTMFWPGHSFGKSPGKELSYLLRNNVYFQLEKKNILLNSEIGK</sequence>
<evidence type="ECO:0000256" key="2">
    <source>
        <dbReference type="ARBA" id="ARBA00022723"/>
    </source>
</evidence>
<comment type="cofactor">
    <cofactor evidence="1">
        <name>Zn(2+)</name>
        <dbReference type="ChEBI" id="CHEBI:29105"/>
    </cofactor>
</comment>
<dbReference type="Pfam" id="PF00753">
    <property type="entry name" value="Lactamase_B"/>
    <property type="match status" value="1"/>
</dbReference>
<dbReference type="InterPro" id="IPR001279">
    <property type="entry name" value="Metallo-B-lactamas"/>
</dbReference>
<evidence type="ECO:0000313" key="7">
    <source>
        <dbReference type="Proteomes" id="UP001176806"/>
    </source>
</evidence>
<reference evidence="6" key="1">
    <citation type="submission" date="2023-07" db="EMBL/GenBank/DDBJ databases">
        <title>Two novel species in the genus Flavivirga.</title>
        <authorList>
            <person name="Kwon K."/>
        </authorList>
    </citation>
    <scope>NUCLEOTIDE SEQUENCE</scope>
    <source>
        <strain evidence="6">KACC 14158</strain>
    </source>
</reference>
<keyword evidence="7" id="KW-1185">Reference proteome</keyword>
<evidence type="ECO:0000256" key="3">
    <source>
        <dbReference type="ARBA" id="ARBA00022801"/>
    </source>
</evidence>
<accession>A0ABT8WU46</accession>
<keyword evidence="4" id="KW-0862">Zinc</keyword>
<dbReference type="PANTHER" id="PTHR46233:SF3">
    <property type="entry name" value="HYDROXYACYLGLUTATHIONE HYDROLASE GLOC"/>
    <property type="match status" value="1"/>
</dbReference>
<evidence type="ECO:0000256" key="1">
    <source>
        <dbReference type="ARBA" id="ARBA00001947"/>
    </source>
</evidence>
<organism evidence="6 7">
    <name type="scientific">Flavivirga jejuensis</name>
    <dbReference type="NCBI Taxonomy" id="870487"/>
    <lineage>
        <taxon>Bacteria</taxon>
        <taxon>Pseudomonadati</taxon>
        <taxon>Bacteroidota</taxon>
        <taxon>Flavobacteriia</taxon>
        <taxon>Flavobacteriales</taxon>
        <taxon>Flavobacteriaceae</taxon>
        <taxon>Flavivirga</taxon>
    </lineage>
</organism>